<feature type="transmembrane region" description="Helical" evidence="2">
    <location>
        <begin position="379"/>
        <end position="398"/>
    </location>
</feature>
<evidence type="ECO:0000256" key="2">
    <source>
        <dbReference type="SAM" id="Phobius"/>
    </source>
</evidence>
<dbReference type="KEGG" id="mng:MNEG_1662"/>
<evidence type="ECO:0000313" key="4">
    <source>
        <dbReference type="Proteomes" id="UP000054498"/>
    </source>
</evidence>
<keyword evidence="2" id="KW-0812">Transmembrane</keyword>
<feature type="transmembrane region" description="Helical" evidence="2">
    <location>
        <begin position="36"/>
        <end position="60"/>
    </location>
</feature>
<evidence type="ECO:0000313" key="3">
    <source>
        <dbReference type="EMBL" id="KIZ06298.1"/>
    </source>
</evidence>
<feature type="compositionally biased region" description="Low complexity" evidence="1">
    <location>
        <begin position="437"/>
        <end position="448"/>
    </location>
</feature>
<dbReference type="AlphaFoldDB" id="A0A0D2K7V1"/>
<feature type="transmembrane region" description="Helical" evidence="2">
    <location>
        <begin position="320"/>
        <end position="337"/>
    </location>
</feature>
<proteinExistence type="predicted"/>
<sequence>MSTAAQTVGTSGRGGASKRAALAAAAQLRQVSMVTWLAYVALAIFVQLNWGLFGVCSRYLQTTASRPIPTIQLTFMVNAVALPGLLLFVALPDAIAALWRSRAARRAAAEQPNPSPSSGGGDPAAKVADADGLVLPLAAADQQEQQRQRDLRAARRARLTSLAAAAGIGAVVATQALTLIYASRLTRAYLVQLVFMLTPLVTAIANKLLFRQNAPRALPIALFFAVAGSVMVIVGNWLSSNQAAAAGSARHTAVGLALATVSMFLLAAYLLLLQATQKLTTGRQVMWANVTVAVVVFGPLGAALEGADWAWVAALRPADWAVLFFAGFFINALNTIWTQSCSRVLGAAVVALFISCRLVSSLVGSIILLREIPGSPLTWAGFGVVIAAMSGFMVLQYLQGRRAEAAVADEAGAAAEQGSCEGSPPMTRAGERGAGGAAAAAGAAGSSGPEVRQEGQRTSAKGELPV</sequence>
<feature type="transmembrane region" description="Helical" evidence="2">
    <location>
        <begin position="344"/>
        <end position="367"/>
    </location>
</feature>
<organism evidence="3 4">
    <name type="scientific">Monoraphidium neglectum</name>
    <dbReference type="NCBI Taxonomy" id="145388"/>
    <lineage>
        <taxon>Eukaryota</taxon>
        <taxon>Viridiplantae</taxon>
        <taxon>Chlorophyta</taxon>
        <taxon>core chlorophytes</taxon>
        <taxon>Chlorophyceae</taxon>
        <taxon>CS clade</taxon>
        <taxon>Sphaeropleales</taxon>
        <taxon>Selenastraceae</taxon>
        <taxon>Monoraphidium</taxon>
    </lineage>
</organism>
<evidence type="ECO:0008006" key="5">
    <source>
        <dbReference type="Google" id="ProtNLM"/>
    </source>
</evidence>
<protein>
    <recommendedName>
        <fullName evidence="5">EamA domain-containing protein</fullName>
    </recommendedName>
</protein>
<feature type="transmembrane region" description="Helical" evidence="2">
    <location>
        <begin position="251"/>
        <end position="273"/>
    </location>
</feature>
<keyword evidence="2" id="KW-0472">Membrane</keyword>
<dbReference type="GeneID" id="25734397"/>
<evidence type="ECO:0000256" key="1">
    <source>
        <dbReference type="SAM" id="MobiDB-lite"/>
    </source>
</evidence>
<gene>
    <name evidence="3" type="ORF">MNEG_1662</name>
</gene>
<feature type="region of interest" description="Disordered" evidence="1">
    <location>
        <begin position="415"/>
        <end position="466"/>
    </location>
</feature>
<keyword evidence="4" id="KW-1185">Reference proteome</keyword>
<reference evidence="3 4" key="1">
    <citation type="journal article" date="2013" name="BMC Genomics">
        <title>Reconstruction of the lipid metabolism for the microalga Monoraphidium neglectum from its genome sequence reveals characteristics suitable for biofuel production.</title>
        <authorList>
            <person name="Bogen C."/>
            <person name="Al-Dilaimi A."/>
            <person name="Albersmeier A."/>
            <person name="Wichmann J."/>
            <person name="Grundmann M."/>
            <person name="Rupp O."/>
            <person name="Lauersen K.J."/>
            <person name="Blifernez-Klassen O."/>
            <person name="Kalinowski J."/>
            <person name="Goesmann A."/>
            <person name="Mussgnug J.H."/>
            <person name="Kruse O."/>
        </authorList>
    </citation>
    <scope>NUCLEOTIDE SEQUENCE [LARGE SCALE GENOMIC DNA]</scope>
    <source>
        <strain evidence="3 4">SAG 48.87</strain>
    </source>
</reference>
<keyword evidence="2" id="KW-1133">Transmembrane helix</keyword>
<dbReference type="Proteomes" id="UP000054498">
    <property type="component" value="Unassembled WGS sequence"/>
</dbReference>
<feature type="transmembrane region" description="Helical" evidence="2">
    <location>
        <begin position="285"/>
        <end position="304"/>
    </location>
</feature>
<dbReference type="RefSeq" id="XP_013905317.1">
    <property type="nucleotide sequence ID" value="XM_014049863.1"/>
</dbReference>
<name>A0A0D2K7V1_9CHLO</name>
<feature type="transmembrane region" description="Helical" evidence="2">
    <location>
        <begin position="217"/>
        <end position="239"/>
    </location>
</feature>
<dbReference type="OrthoDB" id="549310at2759"/>
<accession>A0A0D2K7V1</accession>
<feature type="transmembrane region" description="Helical" evidence="2">
    <location>
        <begin position="188"/>
        <end position="210"/>
    </location>
</feature>
<dbReference type="EMBL" id="KK100391">
    <property type="protein sequence ID" value="KIZ06298.1"/>
    <property type="molecule type" value="Genomic_DNA"/>
</dbReference>
<feature type="transmembrane region" description="Helical" evidence="2">
    <location>
        <begin position="159"/>
        <end position="182"/>
    </location>
</feature>
<feature type="transmembrane region" description="Helical" evidence="2">
    <location>
        <begin position="80"/>
        <end position="99"/>
    </location>
</feature>